<dbReference type="CDD" id="cd06223">
    <property type="entry name" value="PRTases_typeI"/>
    <property type="match status" value="1"/>
</dbReference>
<dbReference type="AlphaFoldDB" id="D0MFM5"/>
<proteinExistence type="predicted"/>
<dbReference type="Gene3D" id="3.30.1310.20">
    <property type="entry name" value="PRTase-like"/>
    <property type="match status" value="1"/>
</dbReference>
<name>D0MFM5_RHOM4</name>
<dbReference type="InterPro" id="IPR029057">
    <property type="entry name" value="PRTase-like"/>
</dbReference>
<dbReference type="eggNOG" id="COG1926">
    <property type="taxonomic scope" value="Bacteria"/>
</dbReference>
<keyword evidence="2" id="KW-0808">Transferase</keyword>
<keyword evidence="3" id="KW-1185">Reference proteome</keyword>
<protein>
    <submittedName>
        <fullName evidence="2">Phosphoribosyltransferase</fullName>
    </submittedName>
</protein>
<dbReference type="HOGENOM" id="CLU_083583_0_0_10"/>
<dbReference type="STRING" id="518766.Rmar_0654"/>
<dbReference type="KEGG" id="rmr:Rmar_0654"/>
<dbReference type="Pfam" id="PF00156">
    <property type="entry name" value="Pribosyltran"/>
    <property type="match status" value="1"/>
</dbReference>
<dbReference type="Proteomes" id="UP000002221">
    <property type="component" value="Chromosome"/>
</dbReference>
<accession>D0MFM5</accession>
<dbReference type="Gene3D" id="3.40.50.2020">
    <property type="match status" value="1"/>
</dbReference>
<gene>
    <name evidence="2" type="ordered locus">Rmar_0654</name>
</gene>
<dbReference type="GO" id="GO:0016757">
    <property type="term" value="F:glycosyltransferase activity"/>
    <property type="evidence" value="ECO:0007669"/>
    <property type="project" value="UniProtKB-KW"/>
</dbReference>
<dbReference type="InterPro" id="IPR000836">
    <property type="entry name" value="PRTase_dom"/>
</dbReference>
<sequence>MTAFVRFRDRRDAGRQLARLLMPYRAEHPLVLGLPRGGVVVAYEIARALQAPLDVIVARKIGAPQQPELAIGAVAPGGVVFFYPYALRALGISPELARQLAAREQQELERRIRRYRGDQPMPDVTGRTVIVVDDGLATGATALAAVRALRRQHPRRIVLAAGVCAPETAAALEPEVDDLVCVAMPEDFVAVGQWYDDFRPVTDEEVIALLEDARRWSTPDAEPSSDTPNASS</sequence>
<dbReference type="SUPFAM" id="SSF53271">
    <property type="entry name" value="PRTase-like"/>
    <property type="match status" value="1"/>
</dbReference>
<dbReference type="EMBL" id="CP001807">
    <property type="protein sequence ID" value="ACY47552.1"/>
    <property type="molecule type" value="Genomic_DNA"/>
</dbReference>
<keyword evidence="2" id="KW-0328">Glycosyltransferase</keyword>
<dbReference type="OrthoDB" id="9810066at2"/>
<evidence type="ECO:0000313" key="2">
    <source>
        <dbReference type="EMBL" id="ACY47552.1"/>
    </source>
</evidence>
<feature type="domain" description="Phosphoribosyltransferase" evidence="1">
    <location>
        <begin position="17"/>
        <end position="171"/>
    </location>
</feature>
<reference evidence="2 3" key="1">
    <citation type="journal article" date="2009" name="Stand. Genomic Sci.">
        <title>Complete genome sequence of Rhodothermus marinus type strain (R-10).</title>
        <authorList>
            <person name="Nolan M."/>
            <person name="Tindall B.J."/>
            <person name="Pomrenke H."/>
            <person name="Lapidus A."/>
            <person name="Copeland A."/>
            <person name="Glavina Del Rio T."/>
            <person name="Lucas S."/>
            <person name="Chen F."/>
            <person name="Tice H."/>
            <person name="Cheng J.F."/>
            <person name="Saunders E."/>
            <person name="Han C."/>
            <person name="Bruce D."/>
            <person name="Goodwin L."/>
            <person name="Chain P."/>
            <person name="Pitluck S."/>
            <person name="Ovchinikova G."/>
            <person name="Pati A."/>
            <person name="Ivanova N."/>
            <person name="Mavromatis K."/>
            <person name="Chen A."/>
            <person name="Palaniappan K."/>
            <person name="Land M."/>
            <person name="Hauser L."/>
            <person name="Chang Y.J."/>
            <person name="Jeffries C.D."/>
            <person name="Brettin T."/>
            <person name="Goker M."/>
            <person name="Bristow J."/>
            <person name="Eisen J.A."/>
            <person name="Markowitz V."/>
            <person name="Hugenholtz P."/>
            <person name="Kyrpides N.C."/>
            <person name="Klenk H.P."/>
            <person name="Detter J.C."/>
        </authorList>
    </citation>
    <scope>NUCLEOTIDE SEQUENCE [LARGE SCALE GENOMIC DNA]</scope>
    <source>
        <strain evidence="3">ATCC 43812 / DSM 4252 / R-10</strain>
    </source>
</reference>
<evidence type="ECO:0000259" key="1">
    <source>
        <dbReference type="Pfam" id="PF00156"/>
    </source>
</evidence>
<organism evidence="2 3">
    <name type="scientific">Rhodothermus marinus (strain ATCC 43812 / DSM 4252 / R-10)</name>
    <name type="common">Rhodothermus obamensis</name>
    <dbReference type="NCBI Taxonomy" id="518766"/>
    <lineage>
        <taxon>Bacteria</taxon>
        <taxon>Pseudomonadati</taxon>
        <taxon>Rhodothermota</taxon>
        <taxon>Rhodothermia</taxon>
        <taxon>Rhodothermales</taxon>
        <taxon>Rhodothermaceae</taxon>
        <taxon>Rhodothermus</taxon>
    </lineage>
</organism>
<evidence type="ECO:0000313" key="3">
    <source>
        <dbReference type="Proteomes" id="UP000002221"/>
    </source>
</evidence>
<dbReference type="RefSeq" id="WP_012843164.1">
    <property type="nucleotide sequence ID" value="NC_013501.1"/>
</dbReference>